<reference evidence="1 2" key="1">
    <citation type="submission" date="2021-03" db="EMBL/GenBank/DDBJ databases">
        <title>Sequencing the genomes of 1000 actinobacteria strains.</title>
        <authorList>
            <person name="Klenk H.-P."/>
        </authorList>
    </citation>
    <scope>NUCLEOTIDE SEQUENCE [LARGE SCALE GENOMIC DNA]</scope>
    <source>
        <strain evidence="1 2">DSM 15797</strain>
    </source>
</reference>
<organism evidence="1 2">
    <name type="scientific">Paeniglutamicibacter kerguelensis</name>
    <dbReference type="NCBI Taxonomy" id="254788"/>
    <lineage>
        <taxon>Bacteria</taxon>
        <taxon>Bacillati</taxon>
        <taxon>Actinomycetota</taxon>
        <taxon>Actinomycetes</taxon>
        <taxon>Micrococcales</taxon>
        <taxon>Micrococcaceae</taxon>
        <taxon>Paeniglutamicibacter</taxon>
    </lineage>
</organism>
<name>A0ABS4XDC8_9MICC</name>
<dbReference type="InterPro" id="IPR052036">
    <property type="entry name" value="Hydrolase/PRTase-associated"/>
</dbReference>
<comment type="caution">
    <text evidence="1">The sequence shown here is derived from an EMBL/GenBank/DDBJ whole genome shotgun (WGS) entry which is preliminary data.</text>
</comment>
<sequence length="133" mass="15338">MYSLWDSLRQMFSWLEKTVPDALPAALRAWKCFVPFGEDSQRYAWSTRLVPQSCEADIVALLAEMHRRTLGRLPTDPEAFDAVQNADVEANAELYYRTMVRGNRQSWNILDHHMSDTIDRFVLHHGIESKGAV</sequence>
<proteinExistence type="predicted"/>
<gene>
    <name evidence="1" type="ORF">JOF47_001802</name>
</gene>
<dbReference type="Proteomes" id="UP001296993">
    <property type="component" value="Unassembled WGS sequence"/>
</dbReference>
<dbReference type="PANTHER" id="PTHR31299">
    <property type="entry name" value="ESTERASE, PUTATIVE (AFU_ORTHOLOGUE AFUA_1G05850)-RELATED"/>
    <property type="match status" value="1"/>
</dbReference>
<protein>
    <submittedName>
        <fullName evidence="1">Erythromycin esterase-like protein</fullName>
    </submittedName>
</protein>
<dbReference type="PANTHER" id="PTHR31299:SF0">
    <property type="entry name" value="ESTERASE, PUTATIVE (AFU_ORTHOLOGUE AFUA_1G05850)-RELATED"/>
    <property type="match status" value="1"/>
</dbReference>
<evidence type="ECO:0000313" key="1">
    <source>
        <dbReference type="EMBL" id="MBP2386291.1"/>
    </source>
</evidence>
<dbReference type="EMBL" id="JAGIOF010000001">
    <property type="protein sequence ID" value="MBP2386291.1"/>
    <property type="molecule type" value="Genomic_DNA"/>
</dbReference>
<dbReference type="SUPFAM" id="SSF159501">
    <property type="entry name" value="EreA/ChaN-like"/>
    <property type="match status" value="1"/>
</dbReference>
<dbReference type="Pfam" id="PF05139">
    <property type="entry name" value="Erythro_esteras"/>
    <property type="match status" value="1"/>
</dbReference>
<keyword evidence="2" id="KW-1185">Reference proteome</keyword>
<accession>A0ABS4XDC8</accession>
<evidence type="ECO:0000313" key="2">
    <source>
        <dbReference type="Proteomes" id="UP001296993"/>
    </source>
</evidence>
<dbReference type="InterPro" id="IPR007815">
    <property type="entry name" value="Emycin_Estase"/>
</dbReference>